<dbReference type="Pfam" id="PF01163">
    <property type="entry name" value="RIO1"/>
    <property type="match status" value="1"/>
</dbReference>
<feature type="domain" description="RIO-type" evidence="9">
    <location>
        <begin position="176"/>
        <end position="232"/>
    </location>
</feature>
<evidence type="ECO:0000256" key="5">
    <source>
        <dbReference type="ARBA" id="ARBA00022777"/>
    </source>
</evidence>
<comment type="caution">
    <text evidence="10">The sequence shown here is derived from an EMBL/GenBank/DDBJ whole genome shotgun (WGS) entry which is preliminary data.</text>
</comment>
<dbReference type="Gene3D" id="3.30.200.20">
    <property type="entry name" value="Phosphorylase Kinase, domain 1"/>
    <property type="match status" value="1"/>
</dbReference>
<dbReference type="SUPFAM" id="SSF56112">
    <property type="entry name" value="Protein kinase-like (PK-like)"/>
    <property type="match status" value="1"/>
</dbReference>
<keyword evidence="5" id="KW-0418">Kinase</keyword>
<evidence type="ECO:0000256" key="1">
    <source>
        <dbReference type="ARBA" id="ARBA00012513"/>
    </source>
</evidence>
<evidence type="ECO:0000313" key="11">
    <source>
        <dbReference type="Proteomes" id="UP001500620"/>
    </source>
</evidence>
<keyword evidence="11" id="KW-1185">Reference proteome</keyword>
<evidence type="ECO:0000256" key="6">
    <source>
        <dbReference type="ARBA" id="ARBA00022840"/>
    </source>
</evidence>
<keyword evidence="4" id="KW-0547">Nucleotide-binding</keyword>
<dbReference type="InterPro" id="IPR018934">
    <property type="entry name" value="RIO_dom"/>
</dbReference>
<evidence type="ECO:0000256" key="3">
    <source>
        <dbReference type="ARBA" id="ARBA00022679"/>
    </source>
</evidence>
<evidence type="ECO:0000256" key="8">
    <source>
        <dbReference type="ARBA" id="ARBA00048679"/>
    </source>
</evidence>
<evidence type="ECO:0000259" key="9">
    <source>
        <dbReference type="Pfam" id="PF01163"/>
    </source>
</evidence>
<evidence type="ECO:0000256" key="7">
    <source>
        <dbReference type="ARBA" id="ARBA00047899"/>
    </source>
</evidence>
<sequence length="323" mass="34076">MEMTGSRRIGWAAVPEHVRKAIEGLLGRRVAAAESLRGGFSEGLAARLRLDDGADVFVKAVSCATAPAVAGFHRREAGVARRLPASVPAPRLLAVHDDGDWVALLFEHVAGALPAQPWRPADFERVLAAATGMARAVTPSPIAAADAARPRLRGWADLAGPGPRAALAGREPWAAAHLDELIALEAAPLEGGTLLHGDLYPFNVLLDGDRVRVVDWPHAWVGPAHADVLTLLSNAVLSGLDPQPHLAANPLTHDLDPREVDAFLAAHSGFLLRLAVTAGPGADPRLIDMAAALGGASLRWLRARADNAARARTAPRWPPPPER</sequence>
<evidence type="ECO:0000256" key="4">
    <source>
        <dbReference type="ARBA" id="ARBA00022741"/>
    </source>
</evidence>
<reference evidence="11" key="1">
    <citation type="journal article" date="2019" name="Int. J. Syst. Evol. Microbiol.">
        <title>The Global Catalogue of Microorganisms (GCM) 10K type strain sequencing project: providing services to taxonomists for standard genome sequencing and annotation.</title>
        <authorList>
            <consortium name="The Broad Institute Genomics Platform"/>
            <consortium name="The Broad Institute Genome Sequencing Center for Infectious Disease"/>
            <person name="Wu L."/>
            <person name="Ma J."/>
        </authorList>
    </citation>
    <scope>NUCLEOTIDE SEQUENCE [LARGE SCALE GENOMIC DNA]</scope>
    <source>
        <strain evidence="11">JCM 17441</strain>
    </source>
</reference>
<organism evidence="10 11">
    <name type="scientific">Dactylosporangium darangshiense</name>
    <dbReference type="NCBI Taxonomy" id="579108"/>
    <lineage>
        <taxon>Bacteria</taxon>
        <taxon>Bacillati</taxon>
        <taxon>Actinomycetota</taxon>
        <taxon>Actinomycetes</taxon>
        <taxon>Micromonosporales</taxon>
        <taxon>Micromonosporaceae</taxon>
        <taxon>Dactylosporangium</taxon>
    </lineage>
</organism>
<evidence type="ECO:0000313" key="10">
    <source>
        <dbReference type="EMBL" id="GAA4250122.1"/>
    </source>
</evidence>
<dbReference type="RefSeq" id="WP_345128245.1">
    <property type="nucleotide sequence ID" value="NZ_BAABAT010000009.1"/>
</dbReference>
<dbReference type="Proteomes" id="UP001500620">
    <property type="component" value="Unassembled WGS sequence"/>
</dbReference>
<comment type="catalytic activity">
    <reaction evidence="8">
        <text>L-seryl-[protein] + ATP = O-phospho-L-seryl-[protein] + ADP + H(+)</text>
        <dbReference type="Rhea" id="RHEA:17989"/>
        <dbReference type="Rhea" id="RHEA-COMP:9863"/>
        <dbReference type="Rhea" id="RHEA-COMP:11604"/>
        <dbReference type="ChEBI" id="CHEBI:15378"/>
        <dbReference type="ChEBI" id="CHEBI:29999"/>
        <dbReference type="ChEBI" id="CHEBI:30616"/>
        <dbReference type="ChEBI" id="CHEBI:83421"/>
        <dbReference type="ChEBI" id="CHEBI:456216"/>
        <dbReference type="EC" id="2.7.11.1"/>
    </reaction>
</comment>
<keyword evidence="3" id="KW-0808">Transferase</keyword>
<dbReference type="Gene3D" id="3.90.1200.10">
    <property type="match status" value="1"/>
</dbReference>
<proteinExistence type="predicted"/>
<accession>A0ABP8D8R1</accession>
<comment type="catalytic activity">
    <reaction evidence="7">
        <text>L-threonyl-[protein] + ATP = O-phospho-L-threonyl-[protein] + ADP + H(+)</text>
        <dbReference type="Rhea" id="RHEA:46608"/>
        <dbReference type="Rhea" id="RHEA-COMP:11060"/>
        <dbReference type="Rhea" id="RHEA-COMP:11605"/>
        <dbReference type="ChEBI" id="CHEBI:15378"/>
        <dbReference type="ChEBI" id="CHEBI:30013"/>
        <dbReference type="ChEBI" id="CHEBI:30616"/>
        <dbReference type="ChEBI" id="CHEBI:61977"/>
        <dbReference type="ChEBI" id="CHEBI:456216"/>
        <dbReference type="EC" id="2.7.11.1"/>
    </reaction>
</comment>
<name>A0ABP8D8R1_9ACTN</name>
<evidence type="ECO:0000256" key="2">
    <source>
        <dbReference type="ARBA" id="ARBA00022527"/>
    </source>
</evidence>
<keyword evidence="2" id="KW-0723">Serine/threonine-protein kinase</keyword>
<dbReference type="EMBL" id="BAABAT010000009">
    <property type="protein sequence ID" value="GAA4250122.1"/>
    <property type="molecule type" value="Genomic_DNA"/>
</dbReference>
<dbReference type="EC" id="2.7.11.1" evidence="1"/>
<gene>
    <name evidence="10" type="ORF">GCM10022255_037160</name>
</gene>
<keyword evidence="6" id="KW-0067">ATP-binding</keyword>
<dbReference type="InterPro" id="IPR011009">
    <property type="entry name" value="Kinase-like_dom_sf"/>
</dbReference>
<protein>
    <recommendedName>
        <fullName evidence="1">non-specific serine/threonine protein kinase</fullName>
        <ecNumber evidence="1">2.7.11.1</ecNumber>
    </recommendedName>
</protein>